<dbReference type="AlphaFoldDB" id="U2P545"/>
<dbReference type="RefSeq" id="WP_021589705.1">
    <property type="nucleotide sequence ID" value="NZ_AWEY01000025.1"/>
</dbReference>
<dbReference type="EMBL" id="AWEY01000025">
    <property type="protein sequence ID" value="ERK39281.1"/>
    <property type="molecule type" value="Genomic_DNA"/>
</dbReference>
<evidence type="ECO:0000313" key="1">
    <source>
        <dbReference type="EMBL" id="ERK39281.1"/>
    </source>
</evidence>
<comment type="caution">
    <text evidence="1">The sequence shown here is derived from an EMBL/GenBank/DDBJ whole genome shotgun (WGS) entry which is preliminary data.</text>
</comment>
<dbReference type="InterPro" id="IPR026263">
    <property type="entry name" value="Alkaline_phosphatase_prok"/>
</dbReference>
<evidence type="ECO:0000313" key="2">
    <source>
        <dbReference type="Proteomes" id="UP000016648"/>
    </source>
</evidence>
<dbReference type="InterPro" id="IPR017850">
    <property type="entry name" value="Alkaline_phosphatase_core_sf"/>
</dbReference>
<gene>
    <name evidence="1" type="ORF">HMPREF9135_2369</name>
</gene>
<organism evidence="1 2">
    <name type="scientific">Segatella baroniae F0067</name>
    <dbReference type="NCBI Taxonomy" id="1115809"/>
    <lineage>
        <taxon>Bacteria</taxon>
        <taxon>Pseudomonadati</taxon>
        <taxon>Bacteroidota</taxon>
        <taxon>Bacteroidia</taxon>
        <taxon>Bacteroidales</taxon>
        <taxon>Prevotellaceae</taxon>
        <taxon>Segatella</taxon>
    </lineage>
</organism>
<dbReference type="Gene3D" id="3.40.720.10">
    <property type="entry name" value="Alkaline Phosphatase, subunit A"/>
    <property type="match status" value="2"/>
</dbReference>
<protein>
    <submittedName>
        <fullName evidence="1">Type I phosphodiesterase/nucleotide pyrophosphatase</fullName>
    </submittedName>
</protein>
<keyword evidence="2" id="KW-1185">Reference proteome</keyword>
<dbReference type="Pfam" id="PF01663">
    <property type="entry name" value="Phosphodiest"/>
    <property type="match status" value="1"/>
</dbReference>
<accession>U2P545</accession>
<dbReference type="GO" id="GO:0004035">
    <property type="term" value="F:alkaline phosphatase activity"/>
    <property type="evidence" value="ECO:0007669"/>
    <property type="project" value="InterPro"/>
</dbReference>
<reference evidence="1 2" key="1">
    <citation type="submission" date="2013-08" db="EMBL/GenBank/DDBJ databases">
        <authorList>
            <person name="Durkin A.S."/>
            <person name="Haft D.R."/>
            <person name="McCorrison J."/>
            <person name="Torralba M."/>
            <person name="Gillis M."/>
            <person name="Haft D.H."/>
            <person name="Methe B."/>
            <person name="Sutton G."/>
            <person name="Nelson K.E."/>
        </authorList>
    </citation>
    <scope>NUCLEOTIDE SEQUENCE [LARGE SCALE GENOMIC DNA]</scope>
    <source>
        <strain evidence="1 2">F0067</strain>
    </source>
</reference>
<sequence length="467" mass="52104">MNRYLALLIAAFATAEMQAFQLAPRLVINITIDQLRSDYLEAFSPLFTPNGFKKLLREGRVYENASYPFSPVDRASALATLSTGTTPFYHGIISTQWLDRNSLHPVYCVFDNRHLFSPQYLQTSTIGDEMKVNSRGASIVYGIASSPEAAILSAGHAANNAIWIDSQANKWKTSTFYANNADKWINAFAGKPAIDKSHSSENDVLADMALTTIKTAAMGVDEVTDLLSLTLSAAAPKGKQSNNRQTEMESVYRQLDRTLGRLVNDIERQVGKERVLFVLTSTGRDEDSEDYGNYRIPTGTFYINRTSKLLNVYLSAIYGQGQYVRAYFHNQIYLNHKLIEQKKLSLHDVLNSCQELLIQNAGVSDVYTLERLLADNGNLRSIKNGFNPSKSGDIIIEVAPGWKLNNEETLESYTSRLAYIPFPIVFYGNGIEHENIFTPITVDHIAPTIAKSIRIRAPNACSKSPLF</sequence>
<proteinExistence type="predicted"/>
<dbReference type="Gene3D" id="3.30.1360.150">
    <property type="match status" value="1"/>
</dbReference>
<dbReference type="PATRIC" id="fig|1115809.3.peg.1376"/>
<dbReference type="InterPro" id="IPR002591">
    <property type="entry name" value="Phosphodiest/P_Trfase"/>
</dbReference>
<dbReference type="CDD" id="cd16016">
    <property type="entry name" value="AP-SPAP"/>
    <property type="match status" value="1"/>
</dbReference>
<dbReference type="Proteomes" id="UP000016648">
    <property type="component" value="Unassembled WGS sequence"/>
</dbReference>
<name>U2P545_9BACT</name>
<dbReference type="SUPFAM" id="SSF53649">
    <property type="entry name" value="Alkaline phosphatase-like"/>
    <property type="match status" value="1"/>
</dbReference>